<protein>
    <submittedName>
        <fullName evidence="3">Transferase</fullName>
    </submittedName>
</protein>
<keyword evidence="1 3" id="KW-0808">Transferase</keyword>
<dbReference type="PANTHER" id="PTHR31642:SF310">
    <property type="entry name" value="FATTY ALCOHOL:CAFFEOYL-COA ACYLTRANSFERASE"/>
    <property type="match status" value="1"/>
</dbReference>
<evidence type="ECO:0000256" key="2">
    <source>
        <dbReference type="SAM" id="MobiDB-lite"/>
    </source>
</evidence>
<sequence length="485" mass="53214">MNSPAPEIKTIATHVLHGQQPASQQTFALGPFEHLGNLFPISTVWVYKSSSPRLIPVEQLRAAICRLLDYYPHLAGRLAIDSDTGARSIDQLGAGMHLIETRCDASFQSFSGVTSTPDAGWNVYEFSDFGQPLLPPWNMSPDALQRDPIFAIQRTQFDCSTVAIGLRVSHVVTAAGGFLRLYQDLAEIYRSISAGNAGDSIELSKPPHLEPYMVSSMVHMSDEEKLDALRVLPAGHSIRPETTDEEQEARTTSQNYSTDPDPAEGRALRFSPEQLATLKRLATDPDDPQSRASSFTALAAHLWQRTHLARLAKAKASSEETSVYDMSMFGTSVDFCKHLGLPERTFGNTVLTPVMELASDVVETAPLWDVASAINNIVRHVSEDGTRKLGKWVAAQPKKQQIQIDFRATPSAFIATSWHRFPLYSGAELDVAPIFASPVSKGLFDGMVVMVESQTMDGGIDVLFSVKKSTFAVLDADKSFIANWD</sequence>
<accession>A0A9P8VHQ1</accession>
<dbReference type="GO" id="GO:0044550">
    <property type="term" value="P:secondary metabolite biosynthetic process"/>
    <property type="evidence" value="ECO:0007669"/>
    <property type="project" value="TreeGrafter"/>
</dbReference>
<dbReference type="AlphaFoldDB" id="A0A9P8VHQ1"/>
<organism evidence="3 4">
    <name type="scientific">Plectosphaerella plurivora</name>
    <dbReference type="NCBI Taxonomy" id="936078"/>
    <lineage>
        <taxon>Eukaryota</taxon>
        <taxon>Fungi</taxon>
        <taxon>Dikarya</taxon>
        <taxon>Ascomycota</taxon>
        <taxon>Pezizomycotina</taxon>
        <taxon>Sordariomycetes</taxon>
        <taxon>Hypocreomycetidae</taxon>
        <taxon>Glomerellales</taxon>
        <taxon>Plectosphaerellaceae</taxon>
        <taxon>Plectosphaerella</taxon>
    </lineage>
</organism>
<dbReference type="InterPro" id="IPR023213">
    <property type="entry name" value="CAT-like_dom_sf"/>
</dbReference>
<evidence type="ECO:0000256" key="1">
    <source>
        <dbReference type="ARBA" id="ARBA00022679"/>
    </source>
</evidence>
<comment type="caution">
    <text evidence="3">The sequence shown here is derived from an EMBL/GenBank/DDBJ whole genome shotgun (WGS) entry which is preliminary data.</text>
</comment>
<feature type="region of interest" description="Disordered" evidence="2">
    <location>
        <begin position="235"/>
        <end position="267"/>
    </location>
</feature>
<proteinExistence type="predicted"/>
<dbReference type="GO" id="GO:0016747">
    <property type="term" value="F:acyltransferase activity, transferring groups other than amino-acyl groups"/>
    <property type="evidence" value="ECO:0007669"/>
    <property type="project" value="TreeGrafter"/>
</dbReference>
<name>A0A9P8VHQ1_9PEZI</name>
<dbReference type="Proteomes" id="UP000770015">
    <property type="component" value="Unassembled WGS sequence"/>
</dbReference>
<dbReference type="OrthoDB" id="444127at2759"/>
<dbReference type="EMBL" id="JAGSXJ010000004">
    <property type="protein sequence ID" value="KAH6692362.1"/>
    <property type="molecule type" value="Genomic_DNA"/>
</dbReference>
<dbReference type="Pfam" id="PF02458">
    <property type="entry name" value="Transferase"/>
    <property type="match status" value="1"/>
</dbReference>
<reference evidence="3" key="1">
    <citation type="journal article" date="2021" name="Nat. Commun.">
        <title>Genetic determinants of endophytism in the Arabidopsis root mycobiome.</title>
        <authorList>
            <person name="Mesny F."/>
            <person name="Miyauchi S."/>
            <person name="Thiergart T."/>
            <person name="Pickel B."/>
            <person name="Atanasova L."/>
            <person name="Karlsson M."/>
            <person name="Huettel B."/>
            <person name="Barry K.W."/>
            <person name="Haridas S."/>
            <person name="Chen C."/>
            <person name="Bauer D."/>
            <person name="Andreopoulos W."/>
            <person name="Pangilinan J."/>
            <person name="LaButti K."/>
            <person name="Riley R."/>
            <person name="Lipzen A."/>
            <person name="Clum A."/>
            <person name="Drula E."/>
            <person name="Henrissat B."/>
            <person name="Kohler A."/>
            <person name="Grigoriev I.V."/>
            <person name="Martin F.M."/>
            <person name="Hacquard S."/>
        </authorList>
    </citation>
    <scope>NUCLEOTIDE SEQUENCE</scope>
    <source>
        <strain evidence="3">MPI-SDFR-AT-0117</strain>
    </source>
</reference>
<evidence type="ECO:0000313" key="3">
    <source>
        <dbReference type="EMBL" id="KAH6692362.1"/>
    </source>
</evidence>
<dbReference type="InterPro" id="IPR050317">
    <property type="entry name" value="Plant_Fungal_Acyltransferase"/>
</dbReference>
<keyword evidence="4" id="KW-1185">Reference proteome</keyword>
<dbReference type="PANTHER" id="PTHR31642">
    <property type="entry name" value="TRICHOTHECENE 3-O-ACETYLTRANSFERASE"/>
    <property type="match status" value="1"/>
</dbReference>
<gene>
    <name evidence="3" type="ORF">F5X68DRAFT_250541</name>
</gene>
<dbReference type="Gene3D" id="3.30.559.10">
    <property type="entry name" value="Chloramphenicol acetyltransferase-like domain"/>
    <property type="match status" value="2"/>
</dbReference>
<evidence type="ECO:0000313" key="4">
    <source>
        <dbReference type="Proteomes" id="UP000770015"/>
    </source>
</evidence>